<protein>
    <recommendedName>
        <fullName evidence="1">Galectin</fullName>
    </recommendedName>
</protein>
<keyword evidence="4" id="KW-1185">Reference proteome</keyword>
<proteinExistence type="predicted"/>
<evidence type="ECO:0000256" key="1">
    <source>
        <dbReference type="RuleBase" id="RU102079"/>
    </source>
</evidence>
<dbReference type="EMBL" id="JAAOAO010000562">
    <property type="protein sequence ID" value="KAF5536590.1"/>
    <property type="molecule type" value="Genomic_DNA"/>
</dbReference>
<dbReference type="InterPro" id="IPR001079">
    <property type="entry name" value="Galectin_CRD"/>
</dbReference>
<dbReference type="AlphaFoldDB" id="A0A8H5MQQ1"/>
<evidence type="ECO:0000313" key="4">
    <source>
        <dbReference type="Proteomes" id="UP000574317"/>
    </source>
</evidence>
<comment type="caution">
    <text evidence="3">The sequence shown here is derived from an EMBL/GenBank/DDBJ whole genome shotgun (WGS) entry which is preliminary data.</text>
</comment>
<organism evidence="3 4">
    <name type="scientific">Fusarium napiforme</name>
    <dbReference type="NCBI Taxonomy" id="42672"/>
    <lineage>
        <taxon>Eukaryota</taxon>
        <taxon>Fungi</taxon>
        <taxon>Dikarya</taxon>
        <taxon>Ascomycota</taxon>
        <taxon>Pezizomycotina</taxon>
        <taxon>Sordariomycetes</taxon>
        <taxon>Hypocreomycetidae</taxon>
        <taxon>Hypocreales</taxon>
        <taxon>Nectriaceae</taxon>
        <taxon>Fusarium</taxon>
        <taxon>Fusarium fujikuroi species complex</taxon>
    </lineage>
</organism>
<feature type="domain" description="Galectin" evidence="2">
    <location>
        <begin position="12"/>
        <end position="154"/>
    </location>
</feature>
<dbReference type="Pfam" id="PF00337">
    <property type="entry name" value="Gal-bind_lectin"/>
    <property type="match status" value="1"/>
</dbReference>
<accession>A0A8H5MQQ1</accession>
<dbReference type="GO" id="GO:0030246">
    <property type="term" value="F:carbohydrate binding"/>
    <property type="evidence" value="ECO:0007669"/>
    <property type="project" value="UniProtKB-UniRule"/>
</dbReference>
<gene>
    <name evidence="3" type="ORF">FNAPI_11698</name>
</gene>
<evidence type="ECO:0000259" key="2">
    <source>
        <dbReference type="PROSITE" id="PS51304"/>
    </source>
</evidence>
<evidence type="ECO:0000313" key="3">
    <source>
        <dbReference type="EMBL" id="KAF5536590.1"/>
    </source>
</evidence>
<reference evidence="3 4" key="1">
    <citation type="submission" date="2020-05" db="EMBL/GenBank/DDBJ databases">
        <title>Identification and distribution of gene clusters putatively required for synthesis of sphingolipid metabolism inhibitors in phylogenetically diverse species of the filamentous fungus Fusarium.</title>
        <authorList>
            <person name="Kim H.-S."/>
            <person name="Busman M."/>
            <person name="Brown D.W."/>
            <person name="Divon H."/>
            <person name="Uhlig S."/>
            <person name="Proctor R.H."/>
        </authorList>
    </citation>
    <scope>NUCLEOTIDE SEQUENCE [LARGE SCALE GENOMIC DNA]</scope>
    <source>
        <strain evidence="3 4">NRRL 25196</strain>
    </source>
</reference>
<dbReference type="InterPro" id="IPR013320">
    <property type="entry name" value="ConA-like_dom_sf"/>
</dbReference>
<dbReference type="SUPFAM" id="SSF49899">
    <property type="entry name" value="Concanavalin A-like lectins/glucanases"/>
    <property type="match status" value="1"/>
</dbReference>
<name>A0A8H5MQQ1_9HYPO</name>
<keyword evidence="1" id="KW-0430">Lectin</keyword>
<dbReference type="Proteomes" id="UP000574317">
    <property type="component" value="Unassembled WGS sequence"/>
</dbReference>
<sequence length="190" mass="21643">MHPQKKSLQLGNSIIFDKVFEAGTFITFYSETYKPVPDKNVDVDNTSLNIQSLDDDYLLHISFRRAENQIVFNSFPVTPETLEWGPEDRVSLQGVFSKTDARVSVRLEANHYKVYVDDSIIHTYKKRIIKDAQRISYRTNSESVFTNPITVEVLAPEEGLVKKIGPAASYEKAYFNLNAKDVAEESGEQD</sequence>
<dbReference type="Gene3D" id="2.60.120.200">
    <property type="match status" value="1"/>
</dbReference>
<dbReference type="PROSITE" id="PS51304">
    <property type="entry name" value="GALECTIN"/>
    <property type="match status" value="1"/>
</dbReference>